<dbReference type="EMBL" id="UINC01133000">
    <property type="protein sequence ID" value="SVD15658.1"/>
    <property type="molecule type" value="Genomic_DNA"/>
</dbReference>
<name>A0A382T2M7_9ZZZZ</name>
<reference evidence="1" key="1">
    <citation type="submission" date="2018-05" db="EMBL/GenBank/DDBJ databases">
        <authorList>
            <person name="Lanie J.A."/>
            <person name="Ng W.-L."/>
            <person name="Kazmierczak K.M."/>
            <person name="Andrzejewski T.M."/>
            <person name="Davidsen T.M."/>
            <person name="Wayne K.J."/>
            <person name="Tettelin H."/>
            <person name="Glass J.I."/>
            <person name="Rusch D."/>
            <person name="Podicherti R."/>
            <person name="Tsui H.-C.T."/>
            <person name="Winkler M.E."/>
        </authorList>
    </citation>
    <scope>NUCLEOTIDE SEQUENCE</scope>
</reference>
<protein>
    <submittedName>
        <fullName evidence="1">Uncharacterized protein</fullName>
    </submittedName>
</protein>
<gene>
    <name evidence="1" type="ORF">METZ01_LOCUS368512</name>
</gene>
<organism evidence="1">
    <name type="scientific">marine metagenome</name>
    <dbReference type="NCBI Taxonomy" id="408172"/>
    <lineage>
        <taxon>unclassified sequences</taxon>
        <taxon>metagenomes</taxon>
        <taxon>ecological metagenomes</taxon>
    </lineage>
</organism>
<feature type="non-terminal residue" evidence="1">
    <location>
        <position position="1"/>
    </location>
</feature>
<accession>A0A382T2M7</accession>
<sequence>VTHYKSVLQEGYRIFGSGRTRDPVFGRRGLVTLS</sequence>
<evidence type="ECO:0000313" key="1">
    <source>
        <dbReference type="EMBL" id="SVD15658.1"/>
    </source>
</evidence>
<dbReference type="AlphaFoldDB" id="A0A382T2M7"/>
<feature type="non-terminal residue" evidence="1">
    <location>
        <position position="34"/>
    </location>
</feature>
<proteinExistence type="predicted"/>